<evidence type="ECO:0000256" key="1">
    <source>
        <dbReference type="SAM" id="MobiDB-lite"/>
    </source>
</evidence>
<dbReference type="EMBL" id="JBHUDM010000002">
    <property type="protein sequence ID" value="MFD1641941.1"/>
    <property type="molecule type" value="Genomic_DNA"/>
</dbReference>
<dbReference type="AlphaFoldDB" id="A0ABD6DAG8"/>
<feature type="region of interest" description="Disordered" evidence="1">
    <location>
        <begin position="1"/>
        <end position="28"/>
    </location>
</feature>
<comment type="caution">
    <text evidence="2">The sequence shown here is derived from an EMBL/GenBank/DDBJ whole genome shotgun (WGS) entry which is preliminary data.</text>
</comment>
<organism evidence="2 3">
    <name type="scientific">Halohasta litorea</name>
    <dbReference type="NCBI Taxonomy" id="869891"/>
    <lineage>
        <taxon>Archaea</taxon>
        <taxon>Methanobacteriati</taxon>
        <taxon>Methanobacteriota</taxon>
        <taxon>Stenosarchaea group</taxon>
        <taxon>Halobacteria</taxon>
        <taxon>Halobacteriales</taxon>
        <taxon>Haloferacaceae</taxon>
        <taxon>Halohasta</taxon>
    </lineage>
</organism>
<sequence>MAEPTDSYPQTATNRARKNGDAGDGDGQAAIQDALATNGEPLAALINNSDEFENALETAILVIASTDDEELDEITDSTANLVAAADGLSTDDAAALATELGENADELSASLETVVALQQAGHLDDLAALVTAFTESLSPDDIEALSALLSENGPELVDALDTVLELQREGQLEALVGTATTLSAIEIDEDAVDGMNDFLGAIGEARRDSEPVGLRGTVRHLKSRDLRAGVGYLLALLKAQGRRLRLG</sequence>
<proteinExistence type="predicted"/>
<reference evidence="2 3" key="1">
    <citation type="journal article" date="2019" name="Int. J. Syst. Evol. Microbiol.">
        <title>The Global Catalogue of Microorganisms (GCM) 10K type strain sequencing project: providing services to taxonomists for standard genome sequencing and annotation.</title>
        <authorList>
            <consortium name="The Broad Institute Genomics Platform"/>
            <consortium name="The Broad Institute Genome Sequencing Center for Infectious Disease"/>
            <person name="Wu L."/>
            <person name="Ma J."/>
        </authorList>
    </citation>
    <scope>NUCLEOTIDE SEQUENCE [LARGE SCALE GENOMIC DNA]</scope>
    <source>
        <strain evidence="2 3">CGMCC 1.10593</strain>
    </source>
</reference>
<name>A0ABD6DAG8_9EURY</name>
<keyword evidence="3" id="KW-1185">Reference proteome</keyword>
<evidence type="ECO:0000313" key="3">
    <source>
        <dbReference type="Proteomes" id="UP001597052"/>
    </source>
</evidence>
<accession>A0ABD6DAG8</accession>
<dbReference type="Proteomes" id="UP001597052">
    <property type="component" value="Unassembled WGS sequence"/>
</dbReference>
<dbReference type="RefSeq" id="WP_256395682.1">
    <property type="nucleotide sequence ID" value="NZ_JANHDJ010000002.1"/>
</dbReference>
<dbReference type="InterPro" id="IPR012440">
    <property type="entry name" value="DUF1641"/>
</dbReference>
<gene>
    <name evidence="2" type="ORF">ACFSBW_08645</name>
</gene>
<evidence type="ECO:0000313" key="2">
    <source>
        <dbReference type="EMBL" id="MFD1641941.1"/>
    </source>
</evidence>
<protein>
    <submittedName>
        <fullName evidence="2">DUF1641 domain-containing protein</fullName>
    </submittedName>
</protein>
<dbReference type="Pfam" id="PF07849">
    <property type="entry name" value="DUF1641"/>
    <property type="match status" value="1"/>
</dbReference>